<dbReference type="Gene3D" id="3.40.50.620">
    <property type="entry name" value="HUPs"/>
    <property type="match status" value="1"/>
</dbReference>
<keyword evidence="4 6" id="KW-0067">ATP-binding</keyword>
<dbReference type="PANTHER" id="PTHR43033:SF1">
    <property type="entry name" value="TRNA(ILE)-LYSIDINE SYNTHASE-RELATED"/>
    <property type="match status" value="1"/>
</dbReference>
<dbReference type="KEGG" id="lvs:LOKVESSMR4R_00666"/>
<comment type="function">
    <text evidence="6">Ligates lysine onto the cytidine present at position 34 of the AUA codon-specific tRNA(Ile) that contains the anticodon CAU, in an ATP-dependent manner. Cytidine is converted to lysidine, thus changing the amino acid specificity of the tRNA from methionine to isoleucine.</text>
</comment>
<dbReference type="InterPro" id="IPR012795">
    <property type="entry name" value="tRNA_Ile_lys_synt_N"/>
</dbReference>
<dbReference type="SUPFAM" id="SSF52402">
    <property type="entry name" value="Adenine nucleotide alpha hydrolases-like"/>
    <property type="match status" value="1"/>
</dbReference>
<accession>A0A1Y0E9F4</accession>
<dbReference type="Proteomes" id="UP000195273">
    <property type="component" value="Chromosome"/>
</dbReference>
<comment type="catalytic activity">
    <reaction evidence="5 6">
        <text>cytidine(34) in tRNA(Ile2) + L-lysine + ATP = lysidine(34) in tRNA(Ile2) + AMP + diphosphate + H(+)</text>
        <dbReference type="Rhea" id="RHEA:43744"/>
        <dbReference type="Rhea" id="RHEA-COMP:10625"/>
        <dbReference type="Rhea" id="RHEA-COMP:10670"/>
        <dbReference type="ChEBI" id="CHEBI:15378"/>
        <dbReference type="ChEBI" id="CHEBI:30616"/>
        <dbReference type="ChEBI" id="CHEBI:32551"/>
        <dbReference type="ChEBI" id="CHEBI:33019"/>
        <dbReference type="ChEBI" id="CHEBI:82748"/>
        <dbReference type="ChEBI" id="CHEBI:83665"/>
        <dbReference type="ChEBI" id="CHEBI:456215"/>
        <dbReference type="EC" id="6.3.4.19"/>
    </reaction>
</comment>
<evidence type="ECO:0000256" key="4">
    <source>
        <dbReference type="ARBA" id="ARBA00022840"/>
    </source>
</evidence>
<dbReference type="InterPro" id="IPR011063">
    <property type="entry name" value="TilS/TtcA_N"/>
</dbReference>
<keyword evidence="1 6" id="KW-0436">Ligase</keyword>
<evidence type="ECO:0000313" key="8">
    <source>
        <dbReference type="EMBL" id="ARU00002.1"/>
    </source>
</evidence>
<organism evidence="8 9">
    <name type="scientific">Yoonia vestfoldensis</name>
    <dbReference type="NCBI Taxonomy" id="245188"/>
    <lineage>
        <taxon>Bacteria</taxon>
        <taxon>Pseudomonadati</taxon>
        <taxon>Pseudomonadota</taxon>
        <taxon>Alphaproteobacteria</taxon>
        <taxon>Rhodobacterales</taxon>
        <taxon>Paracoccaceae</taxon>
        <taxon>Yoonia</taxon>
    </lineage>
</organism>
<keyword evidence="2 6" id="KW-0819">tRNA processing</keyword>
<dbReference type="CDD" id="cd01992">
    <property type="entry name" value="TilS_N"/>
    <property type="match status" value="1"/>
</dbReference>
<evidence type="ECO:0000259" key="7">
    <source>
        <dbReference type="Pfam" id="PF01171"/>
    </source>
</evidence>
<gene>
    <name evidence="6 8" type="primary">tilS</name>
    <name evidence="8" type="ORF">LOKVESSMR4R_00666</name>
</gene>
<evidence type="ECO:0000256" key="3">
    <source>
        <dbReference type="ARBA" id="ARBA00022741"/>
    </source>
</evidence>
<proteinExistence type="inferred from homology"/>
<dbReference type="EMBL" id="CP021431">
    <property type="protein sequence ID" value="ARU00002.1"/>
    <property type="molecule type" value="Genomic_DNA"/>
</dbReference>
<dbReference type="InterPro" id="IPR014729">
    <property type="entry name" value="Rossmann-like_a/b/a_fold"/>
</dbReference>
<evidence type="ECO:0000256" key="5">
    <source>
        <dbReference type="ARBA" id="ARBA00048539"/>
    </source>
</evidence>
<comment type="domain">
    <text evidence="6">The N-terminal region contains the highly conserved SGGXDS motif, predicted to be a P-loop motif involved in ATP binding.</text>
</comment>
<dbReference type="AlphaFoldDB" id="A0A1Y0E9F4"/>
<keyword evidence="3 6" id="KW-0547">Nucleotide-binding</keyword>
<name>A0A1Y0E9F4_9RHOB</name>
<evidence type="ECO:0000256" key="2">
    <source>
        <dbReference type="ARBA" id="ARBA00022694"/>
    </source>
</evidence>
<dbReference type="GO" id="GO:0005524">
    <property type="term" value="F:ATP binding"/>
    <property type="evidence" value="ECO:0007669"/>
    <property type="project" value="UniProtKB-UniRule"/>
</dbReference>
<comment type="subcellular location">
    <subcellularLocation>
        <location evidence="6">Cytoplasm</location>
    </subcellularLocation>
</comment>
<dbReference type="Pfam" id="PF01171">
    <property type="entry name" value="ATP_bind_3"/>
    <property type="match status" value="1"/>
</dbReference>
<dbReference type="PANTHER" id="PTHR43033">
    <property type="entry name" value="TRNA(ILE)-LYSIDINE SYNTHASE-RELATED"/>
    <property type="match status" value="1"/>
</dbReference>
<dbReference type="EC" id="6.3.4.19" evidence="6"/>
<dbReference type="HAMAP" id="MF_01161">
    <property type="entry name" value="tRNA_Ile_lys_synt"/>
    <property type="match status" value="1"/>
</dbReference>
<evidence type="ECO:0000256" key="6">
    <source>
        <dbReference type="HAMAP-Rule" id="MF_01161"/>
    </source>
</evidence>
<feature type="binding site" evidence="6">
    <location>
        <begin position="21"/>
        <end position="26"/>
    </location>
    <ligand>
        <name>ATP</name>
        <dbReference type="ChEBI" id="CHEBI:30616"/>
    </ligand>
</feature>
<keyword evidence="9" id="KW-1185">Reference proteome</keyword>
<sequence>MLAPQFAQVLQSGAPVGLAVSGGGDSMALLHLAAAMGGRISVASVDHGLRQQSAAECAMVAEICAGYGLPHQTLAWTGWDGRGNLQDQARRARYGLLADWAHAAGLGDIALGHTADDQAETVIMALSRGAGVDGLAGMAEVTCRDGLRYHRPLLQITRAALRAYLQATGRGWCDDPGNDDPAYERIRIRQAADVLATLGLTPQALGQVARHMATISAALERGTAEIAAAVTLPQGGDVLVTLPLRDLSREQARRLVLAAMAQVHRQMPMPRRDEQQRLMQGLMQGQGGTLGGCLLTFDGPVLRISREPQAVAQLVTPTNALWDARWRLSGPHAPDLQLRALGAGIDLCGDWRASGLPRRSLQATPAVWRAATLISAPLAGFGADWSAQIVAD</sequence>
<dbReference type="NCBIfam" id="TIGR02432">
    <property type="entry name" value="lysidine_TilS_N"/>
    <property type="match status" value="1"/>
</dbReference>
<dbReference type="InterPro" id="IPR012094">
    <property type="entry name" value="tRNA_Ile_lys_synt"/>
</dbReference>
<keyword evidence="6" id="KW-0963">Cytoplasm</keyword>
<dbReference type="GO" id="GO:0005737">
    <property type="term" value="C:cytoplasm"/>
    <property type="evidence" value="ECO:0007669"/>
    <property type="project" value="UniProtKB-SubCell"/>
</dbReference>
<dbReference type="STRING" id="1122181.GCA_000382265_01511"/>
<dbReference type="GO" id="GO:0032267">
    <property type="term" value="F:tRNA(Ile)-lysidine synthase activity"/>
    <property type="evidence" value="ECO:0007669"/>
    <property type="project" value="UniProtKB-EC"/>
</dbReference>
<feature type="domain" description="tRNA(Ile)-lysidine/2-thiocytidine synthase N-terminal" evidence="7">
    <location>
        <begin position="17"/>
        <end position="190"/>
    </location>
</feature>
<reference evidence="8 9" key="1">
    <citation type="submission" date="2017-05" db="EMBL/GenBank/DDBJ databases">
        <title>Genome Sequence of Loktanella vestfoldensis Strain SMR4r Isolated from a Culture of the Diatom Skeletonema marinoi.</title>
        <authorList>
            <person name="Topel M."/>
            <person name="Pinder M.I.M."/>
            <person name="Johansson O.N."/>
            <person name="Kourtchenko O."/>
            <person name="Godhe A."/>
            <person name="Clarke A.K."/>
        </authorList>
    </citation>
    <scope>NUCLEOTIDE SEQUENCE [LARGE SCALE GENOMIC DNA]</scope>
    <source>
        <strain evidence="8 9">SMR4r</strain>
    </source>
</reference>
<evidence type="ECO:0000256" key="1">
    <source>
        <dbReference type="ARBA" id="ARBA00022598"/>
    </source>
</evidence>
<comment type="similarity">
    <text evidence="6">Belongs to the tRNA(Ile)-lysidine synthase family.</text>
</comment>
<protein>
    <recommendedName>
        <fullName evidence="6">tRNA(Ile)-lysidine synthase</fullName>
        <ecNumber evidence="6">6.3.4.19</ecNumber>
    </recommendedName>
    <alternativeName>
        <fullName evidence="6">tRNA(Ile)-2-lysyl-cytidine synthase</fullName>
    </alternativeName>
    <alternativeName>
        <fullName evidence="6">tRNA(Ile)-lysidine synthetase</fullName>
    </alternativeName>
</protein>
<dbReference type="GO" id="GO:0006400">
    <property type="term" value="P:tRNA modification"/>
    <property type="evidence" value="ECO:0007669"/>
    <property type="project" value="UniProtKB-UniRule"/>
</dbReference>
<evidence type="ECO:0000313" key="9">
    <source>
        <dbReference type="Proteomes" id="UP000195273"/>
    </source>
</evidence>